<reference evidence="3" key="1">
    <citation type="submission" date="2021-10" db="EMBL/GenBank/DDBJ databases">
        <title>Tropical sea cucumber genome reveals ecological adaptation and Cuvierian tubules defense mechanism.</title>
        <authorList>
            <person name="Chen T."/>
        </authorList>
    </citation>
    <scope>NUCLEOTIDE SEQUENCE</scope>
    <source>
        <strain evidence="3">Nanhai2018</strain>
        <tissue evidence="3">Muscle</tissue>
    </source>
</reference>
<protein>
    <submittedName>
        <fullName evidence="3">Echinoidin</fullName>
    </submittedName>
</protein>
<keyword evidence="1" id="KW-0732">Signal</keyword>
<feature type="domain" description="C-type lectin" evidence="2">
    <location>
        <begin position="36"/>
        <end position="165"/>
    </location>
</feature>
<feature type="signal peptide" evidence="1">
    <location>
        <begin position="1"/>
        <end position="21"/>
    </location>
</feature>
<dbReference type="Pfam" id="PF00059">
    <property type="entry name" value="Lectin_C"/>
    <property type="match status" value="1"/>
</dbReference>
<evidence type="ECO:0000256" key="1">
    <source>
        <dbReference type="SAM" id="SignalP"/>
    </source>
</evidence>
<gene>
    <name evidence="3" type="ORF">HOLleu_16050</name>
</gene>
<comment type="caution">
    <text evidence="3">The sequence shown here is derived from an EMBL/GenBank/DDBJ whole genome shotgun (WGS) entry which is preliminary data.</text>
</comment>
<keyword evidence="4" id="KW-1185">Reference proteome</keyword>
<evidence type="ECO:0000313" key="3">
    <source>
        <dbReference type="EMBL" id="KAJ8038587.1"/>
    </source>
</evidence>
<evidence type="ECO:0000313" key="4">
    <source>
        <dbReference type="Proteomes" id="UP001152320"/>
    </source>
</evidence>
<feature type="chain" id="PRO_5040309205" evidence="1">
    <location>
        <begin position="22"/>
        <end position="170"/>
    </location>
</feature>
<dbReference type="PROSITE" id="PS50041">
    <property type="entry name" value="C_TYPE_LECTIN_2"/>
    <property type="match status" value="1"/>
</dbReference>
<dbReference type="SUPFAM" id="SSF56436">
    <property type="entry name" value="C-type lectin-like"/>
    <property type="match status" value="1"/>
</dbReference>
<dbReference type="InterPro" id="IPR050111">
    <property type="entry name" value="C-type_lectin/snaclec_domain"/>
</dbReference>
<dbReference type="Proteomes" id="UP001152320">
    <property type="component" value="Chromosome 7"/>
</dbReference>
<dbReference type="InterPro" id="IPR016187">
    <property type="entry name" value="CTDL_fold"/>
</dbReference>
<dbReference type="Gene3D" id="3.10.100.10">
    <property type="entry name" value="Mannose-Binding Protein A, subunit A"/>
    <property type="match status" value="1"/>
</dbReference>
<name>A0A9Q1C567_HOLLE</name>
<organism evidence="3 4">
    <name type="scientific">Holothuria leucospilota</name>
    <name type="common">Black long sea cucumber</name>
    <name type="synonym">Mertensiothuria leucospilota</name>
    <dbReference type="NCBI Taxonomy" id="206669"/>
    <lineage>
        <taxon>Eukaryota</taxon>
        <taxon>Metazoa</taxon>
        <taxon>Echinodermata</taxon>
        <taxon>Eleutherozoa</taxon>
        <taxon>Echinozoa</taxon>
        <taxon>Holothuroidea</taxon>
        <taxon>Aspidochirotacea</taxon>
        <taxon>Aspidochirotida</taxon>
        <taxon>Holothuriidae</taxon>
        <taxon>Holothuria</taxon>
    </lineage>
</organism>
<dbReference type="OrthoDB" id="418245at2759"/>
<dbReference type="InterPro" id="IPR001304">
    <property type="entry name" value="C-type_lectin-like"/>
</dbReference>
<sequence>MAHKIFILAVLVATFANDGSSKPLISSKCPTYWTAFGDSCYRFFGQHLNLKDASFNCRIHGSRGRFAYLVSIHSQEENDFVATLVKSSTDPEDENAHIWIGLNDEVEEGNFAWSDGTDLDFTEWFPGQPSGGPSQQGVIMRGPREDDFSFWHDDTAGTRYYYVCKLPQFD</sequence>
<dbReference type="EMBL" id="JAIZAY010000007">
    <property type="protein sequence ID" value="KAJ8038587.1"/>
    <property type="molecule type" value="Genomic_DNA"/>
</dbReference>
<dbReference type="AlphaFoldDB" id="A0A9Q1C567"/>
<accession>A0A9Q1C567</accession>
<dbReference type="PANTHER" id="PTHR22803">
    <property type="entry name" value="MANNOSE, PHOSPHOLIPASE, LECTIN RECEPTOR RELATED"/>
    <property type="match status" value="1"/>
</dbReference>
<dbReference type="SMART" id="SM00034">
    <property type="entry name" value="CLECT"/>
    <property type="match status" value="1"/>
</dbReference>
<evidence type="ECO:0000259" key="2">
    <source>
        <dbReference type="PROSITE" id="PS50041"/>
    </source>
</evidence>
<proteinExistence type="predicted"/>
<dbReference type="InterPro" id="IPR016186">
    <property type="entry name" value="C-type_lectin-like/link_sf"/>
</dbReference>